<sequence>MDLYCLLLRWEMALGLCLLVELLLPLLHPQLVITQWQISLLALRWEDLHQCHLHKAFPDNKCRVRVFVHPHHLLTWAKGIWSLQHLSKHSINVKNDVS</sequence>
<gene>
    <name evidence="1" type="ORF">Pyn_34142</name>
</gene>
<evidence type="ECO:0000313" key="2">
    <source>
        <dbReference type="Proteomes" id="UP000250321"/>
    </source>
</evidence>
<reference evidence="1 2" key="1">
    <citation type="submission" date="2018-02" db="EMBL/GenBank/DDBJ databases">
        <title>Draft genome of wild Prunus yedoensis var. nudiflora.</title>
        <authorList>
            <person name="Baek S."/>
            <person name="Kim J.-H."/>
            <person name="Choi K."/>
            <person name="Kim G.-B."/>
            <person name="Cho A."/>
            <person name="Jang H."/>
            <person name="Shin C.-H."/>
            <person name="Yu H.-J."/>
            <person name="Mun J.-H."/>
        </authorList>
    </citation>
    <scope>NUCLEOTIDE SEQUENCE [LARGE SCALE GENOMIC DNA]</scope>
    <source>
        <strain evidence="2">cv. Jeju island</strain>
        <tissue evidence="1">Leaf</tissue>
    </source>
</reference>
<dbReference type="AlphaFoldDB" id="A0A314XPP8"/>
<name>A0A314XPP8_PRUYE</name>
<protein>
    <submittedName>
        <fullName evidence="1">Uncharacterized protein</fullName>
    </submittedName>
</protein>
<dbReference type="Proteomes" id="UP000250321">
    <property type="component" value="Unassembled WGS sequence"/>
</dbReference>
<evidence type="ECO:0000313" key="1">
    <source>
        <dbReference type="EMBL" id="PQP95982.1"/>
    </source>
</evidence>
<comment type="caution">
    <text evidence="1">The sequence shown here is derived from an EMBL/GenBank/DDBJ whole genome shotgun (WGS) entry which is preliminary data.</text>
</comment>
<organism evidence="1 2">
    <name type="scientific">Prunus yedoensis var. nudiflora</name>
    <dbReference type="NCBI Taxonomy" id="2094558"/>
    <lineage>
        <taxon>Eukaryota</taxon>
        <taxon>Viridiplantae</taxon>
        <taxon>Streptophyta</taxon>
        <taxon>Embryophyta</taxon>
        <taxon>Tracheophyta</taxon>
        <taxon>Spermatophyta</taxon>
        <taxon>Magnoliopsida</taxon>
        <taxon>eudicotyledons</taxon>
        <taxon>Gunneridae</taxon>
        <taxon>Pentapetalae</taxon>
        <taxon>rosids</taxon>
        <taxon>fabids</taxon>
        <taxon>Rosales</taxon>
        <taxon>Rosaceae</taxon>
        <taxon>Amygdaloideae</taxon>
        <taxon>Amygdaleae</taxon>
        <taxon>Prunus</taxon>
    </lineage>
</organism>
<proteinExistence type="predicted"/>
<dbReference type="EMBL" id="PJQY01002159">
    <property type="protein sequence ID" value="PQP95982.1"/>
    <property type="molecule type" value="Genomic_DNA"/>
</dbReference>
<accession>A0A314XPP8</accession>
<keyword evidence="2" id="KW-1185">Reference proteome</keyword>